<evidence type="ECO:0000259" key="6">
    <source>
        <dbReference type="Pfam" id="PF06271"/>
    </source>
</evidence>
<evidence type="ECO:0000256" key="2">
    <source>
        <dbReference type="ARBA" id="ARBA00022475"/>
    </source>
</evidence>
<gene>
    <name evidence="7" type="ORF">HGA02_09995</name>
</gene>
<dbReference type="Pfam" id="PF06271">
    <property type="entry name" value="RDD"/>
    <property type="match status" value="1"/>
</dbReference>
<comment type="caution">
    <text evidence="7">The sequence shown here is derived from an EMBL/GenBank/DDBJ whole genome shotgun (WGS) entry which is preliminary data.</text>
</comment>
<keyword evidence="8" id="KW-1185">Reference proteome</keyword>
<organism evidence="7 8">
    <name type="scientific">Cellulomonas septica</name>
    <dbReference type="NCBI Taxonomy" id="285080"/>
    <lineage>
        <taxon>Bacteria</taxon>
        <taxon>Bacillati</taxon>
        <taxon>Actinomycetota</taxon>
        <taxon>Actinomycetes</taxon>
        <taxon>Micrococcales</taxon>
        <taxon>Cellulomonadaceae</taxon>
        <taxon>Cellulomonas</taxon>
    </lineage>
</organism>
<dbReference type="PANTHER" id="PTHR36115:SF6">
    <property type="entry name" value="PROLINE-RICH ANTIGEN HOMOLOG"/>
    <property type="match status" value="1"/>
</dbReference>
<feature type="domain" description="RDD" evidence="6">
    <location>
        <begin position="19"/>
        <end position="157"/>
    </location>
</feature>
<dbReference type="InterPro" id="IPR010432">
    <property type="entry name" value="RDD"/>
</dbReference>
<sequence>MTMPVLQPPAAELDATPAYASWSRRVVAALLDSAVLGAITWFAVGDGFASPTLQPTFDLGITPQTTGEPWPSSWALIGAWLAMLVLQGLTGQTPGRRVLGVAVVRATPDGLPLDERPGVLRSVGRWLAHLLDAILLIGYLRPLWNRERQTFADSLAGTAVVRRPRWPEPGADRDVVWRRSVAATVGAVVLVAVGVPAGVRFGQSGGVERLAQTECVLTEQTPGAFVTVKGAELVVDREWTQDMRLWPRPDDGRKEGRTSVTLNVRWDDLAMSNETSRRLLVRTTSDGGTVDNDVGLVSGGAQLPVDGAGGGTVDVEVLLDGALLTSCSATVPAVPGDAGGGQE</sequence>
<reference evidence="7 8" key="1">
    <citation type="submission" date="2020-04" db="EMBL/GenBank/DDBJ databases">
        <title>MicrobeNet Type strains.</title>
        <authorList>
            <person name="Nicholson A.C."/>
        </authorList>
    </citation>
    <scope>NUCLEOTIDE SEQUENCE [LARGE SCALE GENOMIC DNA]</scope>
    <source>
        <strain evidence="7 8">ATCC BAA-787</strain>
    </source>
</reference>
<evidence type="ECO:0000256" key="1">
    <source>
        <dbReference type="ARBA" id="ARBA00004651"/>
    </source>
</evidence>
<name>A0ABX1JZV1_9CELL</name>
<comment type="subcellular location">
    <subcellularLocation>
        <location evidence="1">Cell membrane</location>
        <topology evidence="1">Multi-pass membrane protein</topology>
    </subcellularLocation>
</comment>
<accession>A0ABX1JZV1</accession>
<dbReference type="EMBL" id="JAAXOY010000222">
    <property type="protein sequence ID" value="NKY39848.1"/>
    <property type="molecule type" value="Genomic_DNA"/>
</dbReference>
<proteinExistence type="predicted"/>
<keyword evidence="4" id="KW-1133">Transmembrane helix</keyword>
<keyword evidence="5" id="KW-0472">Membrane</keyword>
<evidence type="ECO:0000256" key="5">
    <source>
        <dbReference type="ARBA" id="ARBA00023136"/>
    </source>
</evidence>
<evidence type="ECO:0000256" key="4">
    <source>
        <dbReference type="ARBA" id="ARBA00022989"/>
    </source>
</evidence>
<keyword evidence="2" id="KW-1003">Cell membrane</keyword>
<evidence type="ECO:0000313" key="7">
    <source>
        <dbReference type="EMBL" id="NKY39848.1"/>
    </source>
</evidence>
<evidence type="ECO:0000313" key="8">
    <source>
        <dbReference type="Proteomes" id="UP000777774"/>
    </source>
</evidence>
<protein>
    <submittedName>
        <fullName evidence="7">RDD family protein</fullName>
    </submittedName>
</protein>
<dbReference type="RefSeq" id="WP_168678877.1">
    <property type="nucleotide sequence ID" value="NZ_JAAXOY010000222.1"/>
</dbReference>
<dbReference type="PANTHER" id="PTHR36115">
    <property type="entry name" value="PROLINE-RICH ANTIGEN HOMOLOG-RELATED"/>
    <property type="match status" value="1"/>
</dbReference>
<keyword evidence="3" id="KW-0812">Transmembrane</keyword>
<dbReference type="InterPro" id="IPR051791">
    <property type="entry name" value="Pra-immunoreactive"/>
</dbReference>
<dbReference type="Proteomes" id="UP000777774">
    <property type="component" value="Unassembled WGS sequence"/>
</dbReference>
<evidence type="ECO:0000256" key="3">
    <source>
        <dbReference type="ARBA" id="ARBA00022692"/>
    </source>
</evidence>